<evidence type="ECO:0000313" key="6">
    <source>
        <dbReference type="EMBL" id="ACU39661.1"/>
    </source>
</evidence>
<keyword evidence="2" id="KW-0238">DNA-binding</keyword>
<dbReference type="eggNOG" id="COG0664">
    <property type="taxonomic scope" value="Bacteria"/>
</dbReference>
<dbReference type="SUPFAM" id="SSF51206">
    <property type="entry name" value="cAMP-binding domain-like"/>
    <property type="match status" value="1"/>
</dbReference>
<protein>
    <submittedName>
        <fullName evidence="6">Transcriptional regulator, Crp/Fnr family</fullName>
    </submittedName>
</protein>
<gene>
    <name evidence="6" type="ordered locus">Amir_5851</name>
</gene>
<evidence type="ECO:0000313" key="7">
    <source>
        <dbReference type="Proteomes" id="UP000002213"/>
    </source>
</evidence>
<name>C6WDM4_ACTMD</name>
<dbReference type="PANTHER" id="PTHR24567">
    <property type="entry name" value="CRP FAMILY TRANSCRIPTIONAL REGULATORY PROTEIN"/>
    <property type="match status" value="1"/>
</dbReference>
<dbReference type="PANTHER" id="PTHR24567:SF68">
    <property type="entry name" value="DNA-BINDING TRANSCRIPTIONAL DUAL REGULATOR CRP"/>
    <property type="match status" value="1"/>
</dbReference>
<dbReference type="PROSITE" id="PS51063">
    <property type="entry name" value="HTH_CRP_2"/>
    <property type="match status" value="1"/>
</dbReference>
<sequence length="242" mass="26989">MVLMSWSPSTTQPEQPVWPHDSLLSRLRDQARDELLAMGTVVRYAPNRDVIVQDARDTHALLLLDGVVKVQTTDETGDTALLAIKAAGDFVGEMAALDRKPRSASVITCGEVTARMISSSELMGFLHRRNEVFVEMIGMVNERLRWAIERRRDFLARAADERLAKVLAELVRTHGREEPGGWTLGFPLTKVELASIAGMKPRTAEKAFSDLRKAGVVVSHLRRDVLVPDLDALRAYAQRPPR</sequence>
<dbReference type="InterPro" id="IPR036390">
    <property type="entry name" value="WH_DNA-bd_sf"/>
</dbReference>
<dbReference type="GO" id="GO:0003700">
    <property type="term" value="F:DNA-binding transcription factor activity"/>
    <property type="evidence" value="ECO:0007669"/>
    <property type="project" value="TreeGrafter"/>
</dbReference>
<dbReference type="CDD" id="cd00038">
    <property type="entry name" value="CAP_ED"/>
    <property type="match status" value="1"/>
</dbReference>
<dbReference type="STRING" id="446462.Amir_5851"/>
<dbReference type="Gene3D" id="2.60.120.10">
    <property type="entry name" value="Jelly Rolls"/>
    <property type="match status" value="1"/>
</dbReference>
<evidence type="ECO:0000256" key="1">
    <source>
        <dbReference type="ARBA" id="ARBA00023015"/>
    </source>
</evidence>
<evidence type="ECO:0000259" key="4">
    <source>
        <dbReference type="PROSITE" id="PS50042"/>
    </source>
</evidence>
<evidence type="ECO:0000259" key="5">
    <source>
        <dbReference type="PROSITE" id="PS51063"/>
    </source>
</evidence>
<organism evidence="6 7">
    <name type="scientific">Actinosynnema mirum (strain ATCC 29888 / DSM 43827 / JCM 3225 / NBRC 14064 / NCIMB 13271 / NRRL B-12336 / IMRU 3971 / 101)</name>
    <dbReference type="NCBI Taxonomy" id="446462"/>
    <lineage>
        <taxon>Bacteria</taxon>
        <taxon>Bacillati</taxon>
        <taxon>Actinomycetota</taxon>
        <taxon>Actinomycetes</taxon>
        <taxon>Pseudonocardiales</taxon>
        <taxon>Pseudonocardiaceae</taxon>
        <taxon>Actinosynnema</taxon>
    </lineage>
</organism>
<keyword evidence="7" id="KW-1185">Reference proteome</keyword>
<dbReference type="GO" id="GO:0005829">
    <property type="term" value="C:cytosol"/>
    <property type="evidence" value="ECO:0007669"/>
    <property type="project" value="TreeGrafter"/>
</dbReference>
<dbReference type="SUPFAM" id="SSF46785">
    <property type="entry name" value="Winged helix' DNA-binding domain"/>
    <property type="match status" value="1"/>
</dbReference>
<dbReference type="EMBL" id="CP001630">
    <property type="protein sequence ID" value="ACU39661.1"/>
    <property type="molecule type" value="Genomic_DNA"/>
</dbReference>
<proteinExistence type="predicted"/>
<dbReference type="PROSITE" id="PS50042">
    <property type="entry name" value="CNMP_BINDING_3"/>
    <property type="match status" value="1"/>
</dbReference>
<dbReference type="GO" id="GO:0003677">
    <property type="term" value="F:DNA binding"/>
    <property type="evidence" value="ECO:0007669"/>
    <property type="project" value="UniProtKB-KW"/>
</dbReference>
<dbReference type="Gene3D" id="1.10.10.10">
    <property type="entry name" value="Winged helix-like DNA-binding domain superfamily/Winged helix DNA-binding domain"/>
    <property type="match status" value="1"/>
</dbReference>
<dbReference type="Pfam" id="PF00027">
    <property type="entry name" value="cNMP_binding"/>
    <property type="match status" value="1"/>
</dbReference>
<keyword evidence="1" id="KW-0805">Transcription regulation</keyword>
<dbReference type="AlphaFoldDB" id="C6WDM4"/>
<dbReference type="InterPro" id="IPR014710">
    <property type="entry name" value="RmlC-like_jellyroll"/>
</dbReference>
<dbReference type="InterPro" id="IPR012318">
    <property type="entry name" value="HTH_CRP"/>
</dbReference>
<reference evidence="6 7" key="1">
    <citation type="journal article" date="2009" name="Stand. Genomic Sci.">
        <title>Complete genome sequence of Actinosynnema mirum type strain (101).</title>
        <authorList>
            <person name="Land M."/>
            <person name="Lapidus A."/>
            <person name="Mayilraj S."/>
            <person name="Chen F."/>
            <person name="Copeland A."/>
            <person name="Del Rio T.G."/>
            <person name="Nolan M."/>
            <person name="Lucas S."/>
            <person name="Tice H."/>
            <person name="Cheng J.F."/>
            <person name="Chertkov O."/>
            <person name="Bruce D."/>
            <person name="Goodwin L."/>
            <person name="Pitluck S."/>
            <person name="Rohde M."/>
            <person name="Goker M."/>
            <person name="Pati A."/>
            <person name="Ivanova N."/>
            <person name="Mavromatis K."/>
            <person name="Chen A."/>
            <person name="Palaniappan K."/>
            <person name="Hauser L."/>
            <person name="Chang Y.J."/>
            <person name="Jeffries C.C."/>
            <person name="Brettin T."/>
            <person name="Detter J.C."/>
            <person name="Han C."/>
            <person name="Chain P."/>
            <person name="Tindall B.J."/>
            <person name="Bristow J."/>
            <person name="Eisen J.A."/>
            <person name="Markowitz V."/>
            <person name="Hugenholtz P."/>
            <person name="Kyrpides N.C."/>
            <person name="Klenk H.P."/>
        </authorList>
    </citation>
    <scope>NUCLEOTIDE SEQUENCE [LARGE SCALE GENOMIC DNA]</scope>
    <source>
        <strain evidence="7">ATCC 29888 / DSM 43827 / JCM 3225 / NBRC 14064 / NCIMB 13271 / NRRL B-12336 / IMRU 3971 / 101</strain>
    </source>
</reference>
<dbReference type="HOGENOM" id="CLU_075053_3_0_11"/>
<evidence type="ECO:0000256" key="2">
    <source>
        <dbReference type="ARBA" id="ARBA00023125"/>
    </source>
</evidence>
<feature type="domain" description="HTH crp-type" evidence="5">
    <location>
        <begin position="157"/>
        <end position="231"/>
    </location>
</feature>
<dbReference type="InterPro" id="IPR018490">
    <property type="entry name" value="cNMP-bd_dom_sf"/>
</dbReference>
<feature type="domain" description="Cyclic nucleotide-binding" evidence="4">
    <location>
        <begin position="23"/>
        <end position="143"/>
    </location>
</feature>
<dbReference type="Pfam" id="PF13545">
    <property type="entry name" value="HTH_Crp_2"/>
    <property type="match status" value="1"/>
</dbReference>
<dbReference type="InterPro" id="IPR000595">
    <property type="entry name" value="cNMP-bd_dom"/>
</dbReference>
<accession>C6WDM4</accession>
<dbReference type="SMART" id="SM00100">
    <property type="entry name" value="cNMP"/>
    <property type="match status" value="1"/>
</dbReference>
<dbReference type="InterPro" id="IPR036388">
    <property type="entry name" value="WH-like_DNA-bd_sf"/>
</dbReference>
<dbReference type="InterPro" id="IPR050397">
    <property type="entry name" value="Env_Response_Regulators"/>
</dbReference>
<dbReference type="Proteomes" id="UP000002213">
    <property type="component" value="Chromosome"/>
</dbReference>
<evidence type="ECO:0000256" key="3">
    <source>
        <dbReference type="ARBA" id="ARBA00023163"/>
    </source>
</evidence>
<keyword evidence="3" id="KW-0804">Transcription</keyword>
<dbReference type="KEGG" id="ami:Amir_5851"/>